<proteinExistence type="predicted"/>
<dbReference type="Proteomes" id="UP000306147">
    <property type="component" value="Unassembled WGS sequence"/>
</dbReference>
<comment type="caution">
    <text evidence="1">The sequence shown here is derived from an EMBL/GenBank/DDBJ whole genome shotgun (WGS) entry which is preliminary data.</text>
</comment>
<sequence length="107" mass="11803">MNTITVRCGPFLVSATVPRLAPLGWRFWTLAGFPGDPMEPRPYGGTRCLPLAVVDVGGHARWLCAMELDRSFRLFASHDLFPCSDQDGACAFADEILTTHAQQPRLL</sequence>
<dbReference type="EMBL" id="SRXT01000009">
    <property type="protein sequence ID" value="TGX49056.1"/>
    <property type="molecule type" value="Genomic_DNA"/>
</dbReference>
<gene>
    <name evidence="1" type="ORF">E5A73_19610</name>
</gene>
<accession>A0A4S1X452</accession>
<keyword evidence="2" id="KW-1185">Reference proteome</keyword>
<dbReference type="AlphaFoldDB" id="A0A4S1X452"/>
<organism evidence="1 2">
    <name type="scientific">Sphingomonas gei</name>
    <dbReference type="NCBI Taxonomy" id="1395960"/>
    <lineage>
        <taxon>Bacteria</taxon>
        <taxon>Pseudomonadati</taxon>
        <taxon>Pseudomonadota</taxon>
        <taxon>Alphaproteobacteria</taxon>
        <taxon>Sphingomonadales</taxon>
        <taxon>Sphingomonadaceae</taxon>
        <taxon>Sphingomonas</taxon>
    </lineage>
</organism>
<name>A0A4S1X452_9SPHN</name>
<dbReference type="OrthoDB" id="7570895at2"/>
<evidence type="ECO:0000313" key="2">
    <source>
        <dbReference type="Proteomes" id="UP000306147"/>
    </source>
</evidence>
<evidence type="ECO:0000313" key="1">
    <source>
        <dbReference type="EMBL" id="TGX49056.1"/>
    </source>
</evidence>
<reference evidence="1 2" key="1">
    <citation type="submission" date="2019-04" db="EMBL/GenBank/DDBJ databases">
        <title>Sphingomonas psychrotolerans sp. nov., isolated from soil in the Tianshan Mountains, Xinjiang, China.</title>
        <authorList>
            <person name="Luo Y."/>
            <person name="Sheng H."/>
        </authorList>
    </citation>
    <scope>NUCLEOTIDE SEQUENCE [LARGE SCALE GENOMIC DNA]</scope>
    <source>
        <strain evidence="1 2">ZFGT-11</strain>
    </source>
</reference>
<protein>
    <submittedName>
        <fullName evidence="1">Transposase</fullName>
    </submittedName>
</protein>